<dbReference type="Pfam" id="PF08486">
    <property type="entry name" value="SpoIID"/>
    <property type="match status" value="1"/>
</dbReference>
<organism evidence="2 3">
    <name type="scientific">Nocardioides panacihumi</name>
    <dbReference type="NCBI Taxonomy" id="400774"/>
    <lineage>
        <taxon>Bacteria</taxon>
        <taxon>Bacillati</taxon>
        <taxon>Actinomycetota</taxon>
        <taxon>Actinomycetes</taxon>
        <taxon>Propionibacteriales</taxon>
        <taxon>Nocardioidaceae</taxon>
        <taxon>Nocardioides</taxon>
    </lineage>
</organism>
<sequence length="413" mass="44090">MTRPGRFPLLSGRGPSTVSVMPFVRQALRALALGAGLTVAVATPSYADSTVNVPAGATSVTVYGEGSGHGHGLSQYGANAAAKRGLSTSQILGHYYPGTRAGAAGGQVRVLLSTRPALIVGTRSGLTANVVGSPRRWRLTHLRSRAARTATRWRATAVSPTRSRLSYRKGGHWRTYAVATGQLQFNARGLPIRLYAGHDSGTFRGVLRAASPSATSADRDIVNVVPLEAYVKGVVPNEMPALWAPAAVRAQAIAARTYAVHERTTVHRGYFDVFKDTRSQVYRGYGSEQRASTRAVDATRRQIRTYAGRPAFTQFTASNGGYMLANGAPYLVSGRDGYDPVNAWSKTIPMSAFQARFGSTYPLRSITVRTYPGAGGWVETVTLTGTNGKTNSIGGVAFRAWAGLKSGSFRFTR</sequence>
<evidence type="ECO:0000313" key="2">
    <source>
        <dbReference type="EMBL" id="GAA1953868.1"/>
    </source>
</evidence>
<evidence type="ECO:0000313" key="3">
    <source>
        <dbReference type="Proteomes" id="UP001500571"/>
    </source>
</evidence>
<name>A0ABN2QKL3_9ACTN</name>
<reference evidence="2 3" key="1">
    <citation type="journal article" date="2019" name="Int. J. Syst. Evol. Microbiol.">
        <title>The Global Catalogue of Microorganisms (GCM) 10K type strain sequencing project: providing services to taxonomists for standard genome sequencing and annotation.</title>
        <authorList>
            <consortium name="The Broad Institute Genomics Platform"/>
            <consortium name="The Broad Institute Genome Sequencing Center for Infectious Disease"/>
            <person name="Wu L."/>
            <person name="Ma J."/>
        </authorList>
    </citation>
    <scope>NUCLEOTIDE SEQUENCE [LARGE SCALE GENOMIC DNA]</scope>
    <source>
        <strain evidence="2 3">JCM 15309</strain>
    </source>
</reference>
<dbReference type="InterPro" id="IPR013693">
    <property type="entry name" value="SpoIID/LytB_N"/>
</dbReference>
<feature type="domain" description="Sporulation stage II protein D amidase enhancer LytB N-terminal" evidence="1">
    <location>
        <begin position="219"/>
        <end position="306"/>
    </location>
</feature>
<gene>
    <name evidence="2" type="ORF">GCM10009798_11310</name>
</gene>
<dbReference type="NCBIfam" id="TIGR02669">
    <property type="entry name" value="SpoIID_LytB"/>
    <property type="match status" value="1"/>
</dbReference>
<comment type="caution">
    <text evidence="2">The sequence shown here is derived from an EMBL/GenBank/DDBJ whole genome shotgun (WGS) entry which is preliminary data.</text>
</comment>
<protein>
    <recommendedName>
        <fullName evidence="1">Sporulation stage II protein D amidase enhancer LytB N-terminal domain-containing protein</fullName>
    </recommendedName>
</protein>
<dbReference type="InterPro" id="IPR013486">
    <property type="entry name" value="SpoIID/LytB"/>
</dbReference>
<proteinExistence type="predicted"/>
<evidence type="ECO:0000259" key="1">
    <source>
        <dbReference type="Pfam" id="PF08486"/>
    </source>
</evidence>
<accession>A0ABN2QKL3</accession>
<dbReference type="Proteomes" id="UP001500571">
    <property type="component" value="Unassembled WGS sequence"/>
</dbReference>
<keyword evidence="3" id="KW-1185">Reference proteome</keyword>
<dbReference type="EMBL" id="BAAAPB010000001">
    <property type="protein sequence ID" value="GAA1953868.1"/>
    <property type="molecule type" value="Genomic_DNA"/>
</dbReference>